<dbReference type="PANTHER" id="PTHR36121:SF1">
    <property type="entry name" value="PROTEIN SXY"/>
    <property type="match status" value="1"/>
</dbReference>
<organism evidence="3 4">
    <name type="scientific">Pseudaquabacterium terrae</name>
    <dbReference type="NCBI Taxonomy" id="2732868"/>
    <lineage>
        <taxon>Bacteria</taxon>
        <taxon>Pseudomonadati</taxon>
        <taxon>Pseudomonadota</taxon>
        <taxon>Betaproteobacteria</taxon>
        <taxon>Burkholderiales</taxon>
        <taxon>Sphaerotilaceae</taxon>
        <taxon>Pseudaquabacterium</taxon>
    </lineage>
</organism>
<dbReference type="RefSeq" id="WP_173121831.1">
    <property type="nucleotide sequence ID" value="NZ_JABRWJ010000002.1"/>
</dbReference>
<dbReference type="InterPro" id="IPR047525">
    <property type="entry name" value="TfoX-like"/>
</dbReference>
<evidence type="ECO:0000259" key="2">
    <source>
        <dbReference type="Pfam" id="PF04993"/>
    </source>
</evidence>
<evidence type="ECO:0000256" key="1">
    <source>
        <dbReference type="SAM" id="MobiDB-lite"/>
    </source>
</evidence>
<comment type="caution">
    <text evidence="3">The sequence shown here is derived from an EMBL/GenBank/DDBJ whole genome shotgun (WGS) entry which is preliminary data.</text>
</comment>
<gene>
    <name evidence="3" type="ORF">HLB44_06980</name>
</gene>
<name>A0ABX2EDS9_9BURK</name>
<evidence type="ECO:0000313" key="3">
    <source>
        <dbReference type="EMBL" id="NRF66722.1"/>
    </source>
</evidence>
<keyword evidence="4" id="KW-1185">Reference proteome</keyword>
<dbReference type="Proteomes" id="UP000737171">
    <property type="component" value="Unassembled WGS sequence"/>
</dbReference>
<dbReference type="InterPro" id="IPR007076">
    <property type="entry name" value="TfoX_N"/>
</dbReference>
<dbReference type="SUPFAM" id="SSF159894">
    <property type="entry name" value="YgaC/TfoX-N like"/>
    <property type="match status" value="1"/>
</dbReference>
<proteinExistence type="predicted"/>
<feature type="domain" description="TfoX N-terminal" evidence="2">
    <location>
        <begin position="14"/>
        <end position="106"/>
    </location>
</feature>
<dbReference type="Pfam" id="PF04993">
    <property type="entry name" value="TfoX_N"/>
    <property type="match status" value="1"/>
</dbReference>
<feature type="region of interest" description="Disordered" evidence="1">
    <location>
        <begin position="115"/>
        <end position="146"/>
    </location>
</feature>
<feature type="compositionally biased region" description="Low complexity" evidence="1">
    <location>
        <begin position="124"/>
        <end position="138"/>
    </location>
</feature>
<sequence>MTASDAEFVTHCLELLGAAGPSRARRMFGGHGLYVDDQFVALLIADTLYLRTDEPTREVFRAAGCVPFDYATRDGQRIVMAYWSAPQEAMESPALMLPWARLAIASALRAAASKRSAAPRKARATAPQAAALKPASARKAGRAAKR</sequence>
<dbReference type="PANTHER" id="PTHR36121">
    <property type="entry name" value="PROTEIN SXY"/>
    <property type="match status" value="1"/>
</dbReference>
<evidence type="ECO:0000313" key="4">
    <source>
        <dbReference type="Proteomes" id="UP000737171"/>
    </source>
</evidence>
<dbReference type="Gene3D" id="3.30.1460.30">
    <property type="entry name" value="YgaC/TfoX-N like chaperone"/>
    <property type="match status" value="1"/>
</dbReference>
<protein>
    <submittedName>
        <fullName evidence="3">TfoX/Sxy family protein</fullName>
    </submittedName>
</protein>
<accession>A0ABX2EDS9</accession>
<dbReference type="EMBL" id="JABRWJ010000002">
    <property type="protein sequence ID" value="NRF66722.1"/>
    <property type="molecule type" value="Genomic_DNA"/>
</dbReference>
<reference evidence="3 4" key="1">
    <citation type="submission" date="2020-05" db="EMBL/GenBank/DDBJ databases">
        <title>Aquincola sp. isolate from soil.</title>
        <authorList>
            <person name="Han J."/>
            <person name="Kim D.-U."/>
        </authorList>
    </citation>
    <scope>NUCLEOTIDE SEQUENCE [LARGE SCALE GENOMIC DNA]</scope>
    <source>
        <strain evidence="3 4">S2</strain>
    </source>
</reference>